<dbReference type="InterPro" id="IPR050121">
    <property type="entry name" value="Cytochrome_P450_monoxygenase"/>
</dbReference>
<dbReference type="EMBL" id="VJMH01005105">
    <property type="protein sequence ID" value="KAF0700939.1"/>
    <property type="molecule type" value="Genomic_DNA"/>
</dbReference>
<keyword evidence="3 5" id="KW-0479">Metal-binding</keyword>
<dbReference type="GO" id="GO:0004497">
    <property type="term" value="F:monooxygenase activity"/>
    <property type="evidence" value="ECO:0007669"/>
    <property type="project" value="UniProtKB-KW"/>
</dbReference>
<evidence type="ECO:0000256" key="4">
    <source>
        <dbReference type="ARBA" id="ARBA00023004"/>
    </source>
</evidence>
<dbReference type="InterPro" id="IPR036396">
    <property type="entry name" value="Cyt_P450_sf"/>
</dbReference>
<dbReference type="PANTHER" id="PTHR24305">
    <property type="entry name" value="CYTOCHROME P450"/>
    <property type="match status" value="1"/>
</dbReference>
<evidence type="ECO:0000256" key="1">
    <source>
        <dbReference type="ARBA" id="ARBA00001971"/>
    </source>
</evidence>
<comment type="cofactor">
    <cofactor evidence="1 5">
        <name>heme</name>
        <dbReference type="ChEBI" id="CHEBI:30413"/>
    </cofactor>
</comment>
<reference evidence="8 9" key="1">
    <citation type="submission" date="2019-03" db="EMBL/GenBank/DDBJ databases">
        <authorList>
            <person name="Gaulin E."/>
            <person name="Dumas B."/>
        </authorList>
    </citation>
    <scope>NUCLEOTIDE SEQUENCE [LARGE SCALE GENOMIC DNA]</scope>
    <source>
        <strain evidence="8">CBS 568.67</strain>
    </source>
</reference>
<dbReference type="OrthoDB" id="61744at2759"/>
<evidence type="ECO:0000256" key="6">
    <source>
        <dbReference type="RuleBase" id="RU000461"/>
    </source>
</evidence>
<evidence type="ECO:0000313" key="9">
    <source>
        <dbReference type="Proteomes" id="UP000332933"/>
    </source>
</evidence>
<feature type="binding site" description="axial binding residue" evidence="5">
    <location>
        <position position="442"/>
    </location>
    <ligand>
        <name>heme</name>
        <dbReference type="ChEBI" id="CHEBI:30413"/>
    </ligand>
    <ligandPart>
        <name>Fe</name>
        <dbReference type="ChEBI" id="CHEBI:18248"/>
    </ligandPart>
</feature>
<dbReference type="GO" id="GO:0016705">
    <property type="term" value="F:oxidoreductase activity, acting on paired donors, with incorporation or reduction of molecular oxygen"/>
    <property type="evidence" value="ECO:0007669"/>
    <property type="project" value="InterPro"/>
</dbReference>
<dbReference type="PROSITE" id="PS00086">
    <property type="entry name" value="CYTOCHROME_P450"/>
    <property type="match status" value="1"/>
</dbReference>
<organism evidence="8 9">
    <name type="scientific">Aphanomyces stellatus</name>
    <dbReference type="NCBI Taxonomy" id="120398"/>
    <lineage>
        <taxon>Eukaryota</taxon>
        <taxon>Sar</taxon>
        <taxon>Stramenopiles</taxon>
        <taxon>Oomycota</taxon>
        <taxon>Saprolegniomycetes</taxon>
        <taxon>Saprolegniales</taxon>
        <taxon>Verrucalvaceae</taxon>
        <taxon>Aphanomyces</taxon>
    </lineage>
</organism>
<evidence type="ECO:0000313" key="8">
    <source>
        <dbReference type="EMBL" id="VFT85435.1"/>
    </source>
</evidence>
<dbReference type="GO" id="GO:0005506">
    <property type="term" value="F:iron ion binding"/>
    <property type="evidence" value="ECO:0007669"/>
    <property type="project" value="InterPro"/>
</dbReference>
<accession>A0A485KKR9</accession>
<comment type="similarity">
    <text evidence="2 6">Belongs to the cytochrome P450 family.</text>
</comment>
<dbReference type="PANTHER" id="PTHR24305:SF166">
    <property type="entry name" value="CYTOCHROME P450 12A4, MITOCHONDRIAL-RELATED"/>
    <property type="match status" value="1"/>
</dbReference>
<dbReference type="InterPro" id="IPR002403">
    <property type="entry name" value="Cyt_P450_E_grp-IV"/>
</dbReference>
<evidence type="ECO:0000256" key="5">
    <source>
        <dbReference type="PIRSR" id="PIRSR602403-1"/>
    </source>
</evidence>
<keyword evidence="5 6" id="KW-0349">Heme</keyword>
<dbReference type="InterPro" id="IPR001128">
    <property type="entry name" value="Cyt_P450"/>
</dbReference>
<evidence type="ECO:0000256" key="2">
    <source>
        <dbReference type="ARBA" id="ARBA00010617"/>
    </source>
</evidence>
<dbReference type="GO" id="GO:0020037">
    <property type="term" value="F:heme binding"/>
    <property type="evidence" value="ECO:0007669"/>
    <property type="project" value="InterPro"/>
</dbReference>
<keyword evidence="4 5" id="KW-0408">Iron</keyword>
<protein>
    <submittedName>
        <fullName evidence="8">Aste57867_8549 protein</fullName>
    </submittedName>
</protein>
<dbReference type="PRINTS" id="PR00465">
    <property type="entry name" value="EP450IV"/>
</dbReference>
<name>A0A485KKR9_9STRA</name>
<dbReference type="SUPFAM" id="SSF48264">
    <property type="entry name" value="Cytochrome P450"/>
    <property type="match status" value="1"/>
</dbReference>
<dbReference type="InterPro" id="IPR017972">
    <property type="entry name" value="Cyt_P450_CS"/>
</dbReference>
<evidence type="ECO:0000256" key="3">
    <source>
        <dbReference type="ARBA" id="ARBA00022723"/>
    </source>
</evidence>
<dbReference type="PRINTS" id="PR00385">
    <property type="entry name" value="P450"/>
</dbReference>
<evidence type="ECO:0000313" key="7">
    <source>
        <dbReference type="EMBL" id="KAF0700939.1"/>
    </source>
</evidence>
<gene>
    <name evidence="8" type="primary">Aste57867_8549</name>
    <name evidence="7" type="ORF">As57867_008517</name>
    <name evidence="8" type="ORF">ASTE57867_8549</name>
</gene>
<proteinExistence type="inferred from homology"/>
<reference evidence="7" key="2">
    <citation type="submission" date="2019-06" db="EMBL/GenBank/DDBJ databases">
        <title>Genomics analysis of Aphanomyces spp. identifies a new class of oomycete effector associated with host adaptation.</title>
        <authorList>
            <person name="Gaulin E."/>
        </authorList>
    </citation>
    <scope>NUCLEOTIDE SEQUENCE</scope>
    <source>
        <strain evidence="7">CBS 578.67</strain>
    </source>
</reference>
<dbReference type="AlphaFoldDB" id="A0A485KKR9"/>
<sequence>MKPTPSPRLSGSLSSRLFGHLGDMGVVRLLVDPAGSAAKDGSIAYRTLQRARGWYDETRSSTFRLNMAGRTMVFTQDPLVYKDVLGSAQHHFTNSNVFRSMLRSFVPHSVIVLKGDAWSRVRKIAMRSIAMQTLDTLPRLVGHTVDKLVARQLRETAEPHGDTSLTIDPSEAFPRATFDVFHNVMFKWDPDTVSDNPTSLGILANAMAIVAASGSRVSLPPEWLWHRLQQDGRAFDAAKTALRAQTLSFVDARMAAFEGANASARVTDDDVSLLDCMLVAAADGNLSKNELVDQVLTFFFAAFDTTSSSLSLLLNHLAMHPDVQTTLRAELKVAFPGGCHDIASATIDALDRCTYLTWVVDESLRLAPHAFGISRTCISPCTIAEYAFERGDVVLVDTTNISRNPANYGGQTDLDTFRPDRFEHFGLNKAATMPFGFGQRICPGRKIAVAELKVFCAYVVTGWSLARPPGLPFLMDISLGLGVKKGYGTLVWTPTKG</sequence>
<dbReference type="Gene3D" id="1.10.630.10">
    <property type="entry name" value="Cytochrome P450"/>
    <property type="match status" value="1"/>
</dbReference>
<dbReference type="Proteomes" id="UP000332933">
    <property type="component" value="Unassembled WGS sequence"/>
</dbReference>
<keyword evidence="9" id="KW-1185">Reference proteome</keyword>
<keyword evidence="6" id="KW-0560">Oxidoreductase</keyword>
<dbReference type="EMBL" id="CAADRA010005126">
    <property type="protein sequence ID" value="VFT85435.1"/>
    <property type="molecule type" value="Genomic_DNA"/>
</dbReference>
<keyword evidence="6" id="KW-0503">Monooxygenase</keyword>
<dbReference type="Pfam" id="PF00067">
    <property type="entry name" value="p450"/>
    <property type="match status" value="1"/>
</dbReference>